<feature type="compositionally biased region" description="Polar residues" evidence="2">
    <location>
        <begin position="166"/>
        <end position="175"/>
    </location>
</feature>
<protein>
    <submittedName>
        <fullName evidence="3">Uncharacterized protein</fullName>
    </submittedName>
</protein>
<feature type="region of interest" description="Disordered" evidence="2">
    <location>
        <begin position="243"/>
        <end position="274"/>
    </location>
</feature>
<feature type="compositionally biased region" description="Polar residues" evidence="2">
    <location>
        <begin position="41"/>
        <end position="88"/>
    </location>
</feature>
<feature type="compositionally biased region" description="Basic and acidic residues" evidence="2">
    <location>
        <begin position="118"/>
        <end position="134"/>
    </location>
</feature>
<feature type="compositionally biased region" description="Basic and acidic residues" evidence="2">
    <location>
        <begin position="540"/>
        <end position="597"/>
    </location>
</feature>
<feature type="compositionally biased region" description="Basic and acidic residues" evidence="2">
    <location>
        <begin position="482"/>
        <end position="531"/>
    </location>
</feature>
<feature type="compositionally biased region" description="Polar residues" evidence="2">
    <location>
        <begin position="456"/>
        <end position="468"/>
    </location>
</feature>
<evidence type="ECO:0000313" key="4">
    <source>
        <dbReference type="Proteomes" id="UP001281761"/>
    </source>
</evidence>
<gene>
    <name evidence="3" type="ORF">BLNAU_18704</name>
</gene>
<organism evidence="3 4">
    <name type="scientific">Blattamonas nauphoetae</name>
    <dbReference type="NCBI Taxonomy" id="2049346"/>
    <lineage>
        <taxon>Eukaryota</taxon>
        <taxon>Metamonada</taxon>
        <taxon>Preaxostyla</taxon>
        <taxon>Oxymonadida</taxon>
        <taxon>Blattamonas</taxon>
    </lineage>
</organism>
<dbReference type="Proteomes" id="UP001281761">
    <property type="component" value="Unassembled WGS sequence"/>
</dbReference>
<evidence type="ECO:0000313" key="3">
    <source>
        <dbReference type="EMBL" id="KAK2946343.1"/>
    </source>
</evidence>
<name>A0ABQ9X3I9_9EUKA</name>
<feature type="compositionally biased region" description="Basic and acidic residues" evidence="2">
    <location>
        <begin position="652"/>
        <end position="661"/>
    </location>
</feature>
<feature type="compositionally biased region" description="Low complexity" evidence="2">
    <location>
        <begin position="22"/>
        <end position="40"/>
    </location>
</feature>
<keyword evidence="4" id="KW-1185">Reference proteome</keyword>
<keyword evidence="1" id="KW-0175">Coiled coil</keyword>
<sequence>MSTKTASHPPPRTSIRPKTAYPGPTQSGSSPSPARPHSARNQSTSQSHSNTPTSPSKGARVTPSTSRSSGRAASPHHSQQNSNKTPSKTYKALSEPKPEEIEKHKKALKYFQSLAQQEQEREAEAKAKRDKVNENRNALFKSQKEKEKERVRRYHEKEKEIKTFRHTQNALHGESLSTIKTPLFSMPIPQKSPKQDLNKQDGQHSILSFEQEKRRFAAIKEWKLCEKNRSAKEDEFVLEIQNAQHPPDSIPATSQDDEEQDPQTPQKKPTFGRDNVKMITSLANIPLASTPSFESYSYNATRSHSAPRSRTFNLKEHDRSGWLEGLESERAFVCVDGMVDWLDSAQNEGGYGFSLAMLNDQIIEWMDELMEAEHQQELLEREIMEKNDAADRRRREQEKMRKKDLLIQSVNSHRNLARVRKQEKSPILTPREKREKMIQYEANRSKELLVPFSPRSPRSNRQTQSPQSEKQKQTRASHRNKMRDERKMDKKRAAQKPKEALQPKSKEKEESDSADTSDSKADEVASVKSEKSTASNDSSQDEKQSESESNKKDGEKQSESESDQKDDEKQSESESNKRDEGESEASMKGDEKDEKDSSCGTSDSEISDSQHEKQSLPDKQPASDHQSLSEKQSIDADENGGKEKIEDDVDEDKTQESEPAS</sequence>
<proteinExistence type="predicted"/>
<accession>A0ABQ9X3I9</accession>
<comment type="caution">
    <text evidence="3">The sequence shown here is derived from an EMBL/GenBank/DDBJ whole genome shotgun (WGS) entry which is preliminary data.</text>
</comment>
<dbReference type="EMBL" id="JARBJD010000230">
    <property type="protein sequence ID" value="KAK2946343.1"/>
    <property type="molecule type" value="Genomic_DNA"/>
</dbReference>
<evidence type="ECO:0000256" key="2">
    <source>
        <dbReference type="SAM" id="MobiDB-lite"/>
    </source>
</evidence>
<feature type="compositionally biased region" description="Basic and acidic residues" evidence="2">
    <location>
        <begin position="142"/>
        <end position="163"/>
    </location>
</feature>
<feature type="coiled-coil region" evidence="1">
    <location>
        <begin position="355"/>
        <end position="399"/>
    </location>
</feature>
<evidence type="ECO:0000256" key="1">
    <source>
        <dbReference type="SAM" id="Coils"/>
    </source>
</evidence>
<feature type="region of interest" description="Disordered" evidence="2">
    <location>
        <begin position="1"/>
        <end position="175"/>
    </location>
</feature>
<feature type="region of interest" description="Disordered" evidence="2">
    <location>
        <begin position="441"/>
        <end position="661"/>
    </location>
</feature>
<feature type="compositionally biased region" description="Basic and acidic residues" evidence="2">
    <location>
        <begin position="94"/>
        <end position="103"/>
    </location>
</feature>
<reference evidence="3 4" key="1">
    <citation type="journal article" date="2022" name="bioRxiv">
        <title>Genomics of Preaxostyla Flagellates Illuminates Evolutionary Transitions and the Path Towards Mitochondrial Loss.</title>
        <authorList>
            <person name="Novak L.V.F."/>
            <person name="Treitli S.C."/>
            <person name="Pyrih J."/>
            <person name="Halakuc P."/>
            <person name="Pipaliya S.V."/>
            <person name="Vacek V."/>
            <person name="Brzon O."/>
            <person name="Soukal P."/>
            <person name="Eme L."/>
            <person name="Dacks J.B."/>
            <person name="Karnkowska A."/>
            <person name="Elias M."/>
            <person name="Hampl V."/>
        </authorList>
    </citation>
    <scope>NUCLEOTIDE SEQUENCE [LARGE SCALE GENOMIC DNA]</scope>
    <source>
        <strain evidence="3">NAU3</strain>
        <tissue evidence="3">Gut</tissue>
    </source>
</reference>